<protein>
    <submittedName>
        <fullName evidence="2">DUF1990 family protein</fullName>
    </submittedName>
</protein>
<gene>
    <name evidence="2" type="ORF">AB3X52_14615</name>
</gene>
<dbReference type="PIRSF" id="PIRSF010260">
    <property type="entry name" value="UCP010260"/>
    <property type="match status" value="1"/>
</dbReference>
<evidence type="ECO:0000313" key="2">
    <source>
        <dbReference type="EMBL" id="MEX0428857.1"/>
    </source>
</evidence>
<feature type="domain" description="DUF1990" evidence="1">
    <location>
        <begin position="19"/>
        <end position="171"/>
    </location>
</feature>
<dbReference type="InterPro" id="IPR018960">
    <property type="entry name" value="DUF1990"/>
</dbReference>
<keyword evidence="3" id="KW-1185">Reference proteome</keyword>
<proteinExistence type="predicted"/>
<evidence type="ECO:0000313" key="3">
    <source>
        <dbReference type="Proteomes" id="UP001556631"/>
    </source>
</evidence>
<dbReference type="EMBL" id="JBFPJR010000028">
    <property type="protein sequence ID" value="MEX0428857.1"/>
    <property type="molecule type" value="Genomic_DNA"/>
</dbReference>
<dbReference type="PANTHER" id="PTHR34202:SF1">
    <property type="entry name" value="UPF0548 PROTEIN"/>
    <property type="match status" value="1"/>
</dbReference>
<sequence length="177" mass="18968">MVALLPDAVAARLAAAPLTYAEVGATADLLPEGYRHVRRTRVLDVPFDLAVERLMTWRVQEAAGLTVASSARRVAEGATVTMRLGPPVLGLRIPCRVVEVVDEPDAAGFAYGTLPGHPESGEERFVVHRDAAGRIGFTVTAFSRPATLLVRAGGPLVRRAQDLMTGRYLRAMEPGGR</sequence>
<dbReference type="RefSeq" id="WP_367994827.1">
    <property type="nucleotide sequence ID" value="NZ_JBFPJR010000028.1"/>
</dbReference>
<name>A0ABV3T0Y1_9ACTN</name>
<evidence type="ECO:0000259" key="1">
    <source>
        <dbReference type="Pfam" id="PF09348"/>
    </source>
</evidence>
<accession>A0ABV3T0Y1</accession>
<dbReference type="PANTHER" id="PTHR34202">
    <property type="entry name" value="UPF0548 PROTEIN"/>
    <property type="match status" value="1"/>
</dbReference>
<reference evidence="2 3" key="1">
    <citation type="submission" date="2024-07" db="EMBL/GenBank/DDBJ databases">
        <authorList>
            <person name="Lee S."/>
            <person name="Kang M."/>
        </authorList>
    </citation>
    <scope>NUCLEOTIDE SEQUENCE [LARGE SCALE GENOMIC DNA]</scope>
    <source>
        <strain evidence="2 3">DS6</strain>
    </source>
</reference>
<organism evidence="2 3">
    <name type="scientific">Nocardioides eburneus</name>
    <dbReference type="NCBI Taxonomy" id="3231482"/>
    <lineage>
        <taxon>Bacteria</taxon>
        <taxon>Bacillati</taxon>
        <taxon>Actinomycetota</taxon>
        <taxon>Actinomycetes</taxon>
        <taxon>Propionibacteriales</taxon>
        <taxon>Nocardioidaceae</taxon>
        <taxon>Nocardioides</taxon>
    </lineage>
</organism>
<dbReference type="Proteomes" id="UP001556631">
    <property type="component" value="Unassembled WGS sequence"/>
</dbReference>
<dbReference type="Pfam" id="PF09348">
    <property type="entry name" value="DUF1990"/>
    <property type="match status" value="1"/>
</dbReference>
<dbReference type="InterPro" id="IPR014457">
    <property type="entry name" value="UCP010260"/>
</dbReference>
<comment type="caution">
    <text evidence="2">The sequence shown here is derived from an EMBL/GenBank/DDBJ whole genome shotgun (WGS) entry which is preliminary data.</text>
</comment>